<comment type="caution">
    <text evidence="1">The sequence shown here is derived from an EMBL/GenBank/DDBJ whole genome shotgun (WGS) entry which is preliminary data.</text>
</comment>
<keyword evidence="2" id="KW-1185">Reference proteome</keyword>
<dbReference type="Proteomes" id="UP000276133">
    <property type="component" value="Unassembled WGS sequence"/>
</dbReference>
<evidence type="ECO:0000313" key="2">
    <source>
        <dbReference type="Proteomes" id="UP000276133"/>
    </source>
</evidence>
<dbReference type="EMBL" id="REGN01006454">
    <property type="protein sequence ID" value="RNA09499.1"/>
    <property type="molecule type" value="Genomic_DNA"/>
</dbReference>
<evidence type="ECO:0000313" key="1">
    <source>
        <dbReference type="EMBL" id="RNA09499.1"/>
    </source>
</evidence>
<protein>
    <submittedName>
        <fullName evidence="1">Uncharacterized protein</fullName>
    </submittedName>
</protein>
<sequence length="63" mass="7187">MVTILLEKKEFLHCYLHEPLNTNTLTALIYGEAQRELTAVASIIGCQKLVLTKEVLDEISQYH</sequence>
<organism evidence="1 2">
    <name type="scientific">Brachionus plicatilis</name>
    <name type="common">Marine rotifer</name>
    <name type="synonym">Brachionus muelleri</name>
    <dbReference type="NCBI Taxonomy" id="10195"/>
    <lineage>
        <taxon>Eukaryota</taxon>
        <taxon>Metazoa</taxon>
        <taxon>Spiralia</taxon>
        <taxon>Gnathifera</taxon>
        <taxon>Rotifera</taxon>
        <taxon>Eurotatoria</taxon>
        <taxon>Monogononta</taxon>
        <taxon>Pseudotrocha</taxon>
        <taxon>Ploima</taxon>
        <taxon>Brachionidae</taxon>
        <taxon>Brachionus</taxon>
    </lineage>
</organism>
<accession>A0A3M7QDX3</accession>
<dbReference type="AlphaFoldDB" id="A0A3M7QDX3"/>
<proteinExistence type="predicted"/>
<gene>
    <name evidence="1" type="ORF">BpHYR1_016016</name>
</gene>
<reference evidence="1 2" key="1">
    <citation type="journal article" date="2018" name="Sci. Rep.">
        <title>Genomic signatures of local adaptation to the degree of environmental predictability in rotifers.</title>
        <authorList>
            <person name="Franch-Gras L."/>
            <person name="Hahn C."/>
            <person name="Garcia-Roger E.M."/>
            <person name="Carmona M.J."/>
            <person name="Serra M."/>
            <person name="Gomez A."/>
        </authorList>
    </citation>
    <scope>NUCLEOTIDE SEQUENCE [LARGE SCALE GENOMIC DNA]</scope>
    <source>
        <strain evidence="1">HYR1</strain>
    </source>
</reference>
<name>A0A3M7QDX3_BRAPC</name>